<dbReference type="InterPro" id="IPR029058">
    <property type="entry name" value="AB_hydrolase_fold"/>
</dbReference>
<name>A0A3D9L515_MARFU</name>
<dbReference type="SUPFAM" id="SSF49373">
    <property type="entry name" value="Invasin/intimin cell-adhesion fragments"/>
    <property type="match status" value="1"/>
</dbReference>
<dbReference type="InterPro" id="IPR012334">
    <property type="entry name" value="Pectin_lyas_fold"/>
</dbReference>
<dbReference type="Pfam" id="PF18887">
    <property type="entry name" value="MBG_3"/>
    <property type="match status" value="1"/>
</dbReference>
<evidence type="ECO:0000313" key="5">
    <source>
        <dbReference type="Proteomes" id="UP000256779"/>
    </source>
</evidence>
<feature type="domain" description="MBG" evidence="2">
    <location>
        <begin position="1058"/>
        <end position="1131"/>
    </location>
</feature>
<evidence type="ECO:0000259" key="3">
    <source>
        <dbReference type="Pfam" id="PF20434"/>
    </source>
</evidence>
<dbReference type="OrthoDB" id="965820at2"/>
<keyword evidence="5" id="KW-1185">Reference proteome</keyword>
<dbReference type="PANTHER" id="PTHR48081">
    <property type="entry name" value="AB HYDROLASE SUPERFAMILY PROTEIN C4A8.06C"/>
    <property type="match status" value="1"/>
</dbReference>
<reference evidence="4 5" key="1">
    <citation type="submission" date="2018-07" db="EMBL/GenBank/DDBJ databases">
        <title>Genomic Encyclopedia of Type Strains, Phase IV (KMG-IV): sequencing the most valuable type-strain genomes for metagenomic binning, comparative biology and taxonomic classification.</title>
        <authorList>
            <person name="Goeker M."/>
        </authorList>
    </citation>
    <scope>NUCLEOTIDE SEQUENCE [LARGE SCALE GENOMIC DNA]</scope>
    <source>
        <strain evidence="4 5">DSM 4134</strain>
    </source>
</reference>
<comment type="caution">
    <text evidence="4">The sequence shown here is derived from an EMBL/GenBank/DDBJ whole genome shotgun (WGS) entry which is preliminary data.</text>
</comment>
<dbReference type="Gene3D" id="2.160.20.10">
    <property type="entry name" value="Single-stranded right-handed beta-helix, Pectin lyase-like"/>
    <property type="match status" value="1"/>
</dbReference>
<dbReference type="Pfam" id="PF20434">
    <property type="entry name" value="BD-FAE"/>
    <property type="match status" value="1"/>
</dbReference>
<gene>
    <name evidence="4" type="ORF">C7460_106121</name>
</gene>
<dbReference type="InterPro" id="IPR049492">
    <property type="entry name" value="BD-FAE-like_dom"/>
</dbReference>
<dbReference type="InterPro" id="IPR043772">
    <property type="entry name" value="MBG_3"/>
</dbReference>
<organism evidence="4 5">
    <name type="scientific">Marinoscillum furvescens DSM 4134</name>
    <dbReference type="NCBI Taxonomy" id="1122208"/>
    <lineage>
        <taxon>Bacteria</taxon>
        <taxon>Pseudomonadati</taxon>
        <taxon>Bacteroidota</taxon>
        <taxon>Cytophagia</taxon>
        <taxon>Cytophagales</taxon>
        <taxon>Reichenbachiellaceae</taxon>
        <taxon>Marinoscillum</taxon>
    </lineage>
</organism>
<proteinExistence type="predicted"/>
<dbReference type="SUPFAM" id="SSF51126">
    <property type="entry name" value="Pectin lyase-like"/>
    <property type="match status" value="1"/>
</dbReference>
<dbReference type="InterPro" id="IPR011050">
    <property type="entry name" value="Pectin_lyase_fold/virulence"/>
</dbReference>
<dbReference type="Proteomes" id="UP000256779">
    <property type="component" value="Unassembled WGS sequence"/>
</dbReference>
<evidence type="ECO:0000313" key="4">
    <source>
        <dbReference type="EMBL" id="REE00182.1"/>
    </source>
</evidence>
<evidence type="ECO:0000256" key="1">
    <source>
        <dbReference type="ARBA" id="ARBA00022801"/>
    </source>
</evidence>
<dbReference type="Gene3D" id="3.40.50.1820">
    <property type="entry name" value="alpha/beta hydrolase"/>
    <property type="match status" value="1"/>
</dbReference>
<dbReference type="SUPFAM" id="SSF53474">
    <property type="entry name" value="alpha/beta-Hydrolases"/>
    <property type="match status" value="1"/>
</dbReference>
<dbReference type="InterPro" id="IPR050300">
    <property type="entry name" value="GDXG_lipolytic_enzyme"/>
</dbReference>
<accession>A0A3D9L515</accession>
<keyword evidence="1" id="KW-0378">Hydrolase</keyword>
<dbReference type="Gene3D" id="2.60.40.1080">
    <property type="match status" value="1"/>
</dbReference>
<dbReference type="EMBL" id="QREG01000006">
    <property type="protein sequence ID" value="REE00182.1"/>
    <property type="molecule type" value="Genomic_DNA"/>
</dbReference>
<evidence type="ECO:0000259" key="2">
    <source>
        <dbReference type="Pfam" id="PF18887"/>
    </source>
</evidence>
<dbReference type="InterPro" id="IPR008964">
    <property type="entry name" value="Invasin/intimin_cell_adhesion"/>
</dbReference>
<dbReference type="Gene3D" id="2.60.40.3710">
    <property type="match status" value="1"/>
</dbReference>
<sequence>MPQYHHYSVANQGSYTTQNHSMKIKHMMKKTSLFILAILCVQVVLIAQSSDTLLWLKNNHGIIEDGNGAVTRWENAVGSGDAVQPDPSLAGEQMQETYPGKVNVGFSKNGSHMTIEGSNAYTADNTFSVFYVGKTGDVGSVAVMFGNFRVENNNWGTCSGVRFTRKGNGDMTIQYGRPTYKQIVLNNLPENAFFFFGFSLDASGNYKYFDNTSSIIKTGTLDGTIHQNDDDHLINLARQGDGNYTYFHTEMAELMMFGEPFSTSEMEQAHARLAADYPEVIRSDFEVTEVFPTDRTHLGVSESIRMTFNQNVDFNSTLPKVYINKSTTEAPGSWTLTASNELTYTPGENWPHGALVTIELDENLKSTDGVGLGVAKRSEYNLIVSSATTFGVDTVVLSPMATVDYPQAGHKLPMYLVVPEDRTEKVPVHIWVHGGGWSGGSLASSVASYSPHGTYLAENLGVATLGISYRCKGSNGTFTLAMEDIDAAYQWAVANAATYNFDMSKVFFSGGSAGSPLAALAAQRYDGTVGFIGFNGIYDFVNDSGSWGQGNGYGQEDPSAEANSAIFQLSDTPPPAIMMHGDADNTIPHTQSVLFADAINNQGGIAETVIYPGEVHAFFNLNQQEYQDVLYEMARFMTGVLDGTIQAPEPRVARAYVSPTGDDASGDGTEASPYATLSKAYAEAVAGDTIFIKAGTYTYTGKGSLLNVTKTITLIGEGADVTILQNGTQPVYESKTTQGRFALLTTANQSLTMEGITVRHCGWYGSNIGGGIVNITQSAGGESTFTARRCRFERSVTRYGGVVQVTGSGANKVIFEDCSFTNNYAMPQITNGAYPQRGNYSGGVIHASNNGSFEVYNCVFYNNGTLDNPLDLAEPGNTTNGRVINANNGQPGAYGIITNSTFIDNVATGAPSATVAPAIKHLAPASSFKFINNLLVDNVAEGNTGGVDMLVTATQSSFFDYFKSNLIGKLTLDESITLDASNAVDPAYTKGAAEVLVDGGATPNIVVNSYGVETVSATGSLVLGTGQTGTTIKLHDINGNARGINVDLGAVQSSEATASLELADLSQTYDGTPRAVAVTTYPEGLGMVISYDGASEAPIAAGSYGVTATVAASDPDFGGESTSGTLVIHKAAQEIDFPELETQNRIAHATFELGATGGGSGNALTYTSSNTDVASISGNTVTLHAAGEVTITASQAGSANYEAAAPVERLLTVVEQYEWDGSSWNSQSAPSPNKDVVFSGDWTSSESLEARSVEIRQGATVTVSAGTALTINEAITNDGALIVQSGGALLTFGSVSGENYQIERTTTFGATTGKYSMVGSPVQSAAFDVLGTNVIVYGYDESEPYEAGQTEGLKRFKSPQELSVASMEAGRGYFSSFTGDANGKVVFSGVPNSGEVNVTLAYTDQGVADEAVYQGFNLVANPYPAAISFEAFMSANSEAAISGSIYIWDDYSSDEQRGLNSDYLVVNALGNTDSRAGGDAKWDGMIRSCQGFFVKATGPTSIVFTDSMLQPTHNGDDGFYRGSETTYKLLLSNESASVATIVGYAAGATEGLDDAYDAPVLGSGGFRFYSLLGQENHRLAIQGLPESHRSEVALGYRVDAAGAYTLSLASTSEEPLTSGVMLHDKATGAFVAIAEETYTFTSSQGTFEDRFALLTAGVLGVEETEVPRALYVAGKSLYYDFGVLEDQHIHVYDISGHLLFSVSGLAGKGQYDLNHLPDGVYVLHTGRYRQKVRVAD</sequence>
<dbReference type="GO" id="GO:0016787">
    <property type="term" value="F:hydrolase activity"/>
    <property type="evidence" value="ECO:0007669"/>
    <property type="project" value="UniProtKB-KW"/>
</dbReference>
<feature type="domain" description="BD-FAE-like" evidence="3">
    <location>
        <begin position="416"/>
        <end position="524"/>
    </location>
</feature>
<protein>
    <submittedName>
        <fullName evidence="4">Acetyl esterase/lipase</fullName>
    </submittedName>
</protein>